<name>A0A2I0J6P1_PUNGR</name>
<organism evidence="2 3">
    <name type="scientific">Punica granatum</name>
    <name type="common">Pomegranate</name>
    <dbReference type="NCBI Taxonomy" id="22663"/>
    <lineage>
        <taxon>Eukaryota</taxon>
        <taxon>Viridiplantae</taxon>
        <taxon>Streptophyta</taxon>
        <taxon>Embryophyta</taxon>
        <taxon>Tracheophyta</taxon>
        <taxon>Spermatophyta</taxon>
        <taxon>Magnoliopsida</taxon>
        <taxon>eudicotyledons</taxon>
        <taxon>Gunneridae</taxon>
        <taxon>Pentapetalae</taxon>
        <taxon>rosids</taxon>
        <taxon>malvids</taxon>
        <taxon>Myrtales</taxon>
        <taxon>Lythraceae</taxon>
        <taxon>Punica</taxon>
    </lineage>
</organism>
<proteinExistence type="predicted"/>
<dbReference type="InterPro" id="IPR004332">
    <property type="entry name" value="Transposase_MuDR"/>
</dbReference>
<accession>A0A2I0J6P1</accession>
<dbReference type="Proteomes" id="UP000233551">
    <property type="component" value="Unassembled WGS sequence"/>
</dbReference>
<evidence type="ECO:0000259" key="1">
    <source>
        <dbReference type="Pfam" id="PF03108"/>
    </source>
</evidence>
<sequence>MRFESLGEKECKRKVIRERKLIRKRGYKSKARFKDKTIAEREHMFAGTFSFAQEMEGSTTDGIYRGLATFSSAAASATAGASTSDANLEEEQVCEGYETDEMKSIHDEDSDNESMEFKSLEQFKNAVRDLTISIGSEIDFVKNDNERVRALCVERDVGGKGKGCSWAILC</sequence>
<evidence type="ECO:0000313" key="2">
    <source>
        <dbReference type="EMBL" id="PKI51901.1"/>
    </source>
</evidence>
<dbReference type="AlphaFoldDB" id="A0A2I0J6P1"/>
<evidence type="ECO:0000313" key="3">
    <source>
        <dbReference type="Proteomes" id="UP000233551"/>
    </source>
</evidence>
<feature type="domain" description="Transposase MuDR plant" evidence="1">
    <location>
        <begin position="116"/>
        <end position="168"/>
    </location>
</feature>
<comment type="caution">
    <text evidence="2">The sequence shown here is derived from an EMBL/GenBank/DDBJ whole genome shotgun (WGS) entry which is preliminary data.</text>
</comment>
<reference evidence="2 3" key="1">
    <citation type="submission" date="2017-11" db="EMBL/GenBank/DDBJ databases">
        <title>De-novo sequencing of pomegranate (Punica granatum L.) genome.</title>
        <authorList>
            <person name="Akparov Z."/>
            <person name="Amiraslanov A."/>
            <person name="Hajiyeva S."/>
            <person name="Abbasov M."/>
            <person name="Kaur K."/>
            <person name="Hamwieh A."/>
            <person name="Solovyev V."/>
            <person name="Salamov A."/>
            <person name="Braich B."/>
            <person name="Kosarev P."/>
            <person name="Mahmoud A."/>
            <person name="Hajiyev E."/>
            <person name="Babayeva S."/>
            <person name="Izzatullayeva V."/>
            <person name="Mammadov A."/>
            <person name="Mammadov A."/>
            <person name="Sharifova S."/>
            <person name="Ojaghi J."/>
            <person name="Eynullazada K."/>
            <person name="Bayramov B."/>
            <person name="Abdulazimova A."/>
            <person name="Shahmuradov I."/>
        </authorList>
    </citation>
    <scope>NUCLEOTIDE SEQUENCE [LARGE SCALE GENOMIC DNA]</scope>
    <source>
        <strain evidence="3">cv. AG2017</strain>
        <tissue evidence="2">Leaf</tissue>
    </source>
</reference>
<keyword evidence="3" id="KW-1185">Reference proteome</keyword>
<protein>
    <recommendedName>
        <fullName evidence="1">Transposase MuDR plant domain-containing protein</fullName>
    </recommendedName>
</protein>
<dbReference type="Pfam" id="PF03108">
    <property type="entry name" value="DBD_Tnp_Mut"/>
    <property type="match status" value="1"/>
</dbReference>
<dbReference type="EMBL" id="PGOL01001987">
    <property type="protein sequence ID" value="PKI51901.1"/>
    <property type="molecule type" value="Genomic_DNA"/>
</dbReference>
<gene>
    <name evidence="2" type="ORF">CRG98_027734</name>
</gene>